<dbReference type="RefSeq" id="WP_091591701.1">
    <property type="nucleotide sequence ID" value="NZ_JBHRWG010000004.1"/>
</dbReference>
<proteinExistence type="predicted"/>
<organism evidence="1 2">
    <name type="scientific">Micromonospora krabiensis</name>
    <dbReference type="NCBI Taxonomy" id="307121"/>
    <lineage>
        <taxon>Bacteria</taxon>
        <taxon>Bacillati</taxon>
        <taxon>Actinomycetota</taxon>
        <taxon>Actinomycetes</taxon>
        <taxon>Micromonosporales</taxon>
        <taxon>Micromonosporaceae</taxon>
        <taxon>Micromonospora</taxon>
    </lineage>
</organism>
<accession>A0A1C3N528</accession>
<protein>
    <submittedName>
        <fullName evidence="1">Uncharacterized conserved protein, DUF1697 family</fullName>
    </submittedName>
</protein>
<evidence type="ECO:0000313" key="1">
    <source>
        <dbReference type="EMBL" id="SBV27689.1"/>
    </source>
</evidence>
<keyword evidence="2" id="KW-1185">Reference proteome</keyword>
<dbReference type="OrthoDB" id="9806494at2"/>
<evidence type="ECO:0000313" key="2">
    <source>
        <dbReference type="Proteomes" id="UP000199393"/>
    </source>
</evidence>
<dbReference type="SUPFAM" id="SSF160379">
    <property type="entry name" value="SP0830-like"/>
    <property type="match status" value="1"/>
</dbReference>
<gene>
    <name evidence="1" type="ORF">GA0070620_3215</name>
</gene>
<name>A0A1C3N528_9ACTN</name>
<dbReference type="Proteomes" id="UP000199393">
    <property type="component" value="Chromosome I"/>
</dbReference>
<dbReference type="EMBL" id="LT598496">
    <property type="protein sequence ID" value="SBV27689.1"/>
    <property type="molecule type" value="Genomic_DNA"/>
</dbReference>
<dbReference type="PATRIC" id="fig|307121.4.peg.3282"/>
<dbReference type="STRING" id="307121.GA0070620_3215"/>
<dbReference type="Gene3D" id="3.30.70.1280">
    <property type="entry name" value="SP0830-like domains"/>
    <property type="match status" value="1"/>
</dbReference>
<dbReference type="InterPro" id="IPR012545">
    <property type="entry name" value="DUF1697"/>
</dbReference>
<sequence length="184" mass="19568">MTVYVALLRGVNVGTVRLAMADLRRLVTDLGHTDVRTYLQSGNVVFASGVRDAGRLAAGIERALADELGLTVPVLVRSARELAALAGGNPYAAREDDPTKLLVAFLADAPEPAAVAALTVPGGEEVDFTVTGREVYLHYPKTGYGRSKFTNAYLEKKLGVVATTRNWRSVRALADLAAGDQSAR</sequence>
<dbReference type="PIRSF" id="PIRSF008502">
    <property type="entry name" value="UCP008502"/>
    <property type="match status" value="1"/>
</dbReference>
<dbReference type="AlphaFoldDB" id="A0A1C3N528"/>
<dbReference type="Pfam" id="PF08002">
    <property type="entry name" value="DUF1697"/>
    <property type="match status" value="1"/>
</dbReference>
<dbReference type="PANTHER" id="PTHR36439:SF1">
    <property type="entry name" value="DUF1697 DOMAIN-CONTAINING PROTEIN"/>
    <property type="match status" value="1"/>
</dbReference>
<reference evidence="2" key="1">
    <citation type="submission" date="2016-06" db="EMBL/GenBank/DDBJ databases">
        <authorList>
            <person name="Varghese N."/>
        </authorList>
    </citation>
    <scope>NUCLEOTIDE SEQUENCE [LARGE SCALE GENOMIC DNA]</scope>
    <source>
        <strain evidence="2">DSM 45344</strain>
    </source>
</reference>
<dbReference type="PANTHER" id="PTHR36439">
    <property type="entry name" value="BLL4334 PROTEIN"/>
    <property type="match status" value="1"/>
</dbReference>